<protein>
    <submittedName>
        <fullName evidence="2">Type II toxin-antitoxin system RelE/ParE family toxin</fullName>
    </submittedName>
</protein>
<dbReference type="Gene3D" id="3.30.2310.20">
    <property type="entry name" value="RelE-like"/>
    <property type="match status" value="1"/>
</dbReference>
<dbReference type="InterPro" id="IPR035093">
    <property type="entry name" value="RelE/ParE_toxin_dom_sf"/>
</dbReference>
<dbReference type="InterPro" id="IPR009241">
    <property type="entry name" value="HigB-like"/>
</dbReference>
<evidence type="ECO:0000256" key="1">
    <source>
        <dbReference type="SAM" id="Coils"/>
    </source>
</evidence>
<gene>
    <name evidence="2" type="ORF">H9Q76_00670</name>
</gene>
<dbReference type="EMBL" id="CP060632">
    <property type="protein sequence ID" value="QNL99856.1"/>
    <property type="molecule type" value="Genomic_DNA"/>
</dbReference>
<reference evidence="2 3" key="1">
    <citation type="submission" date="2020-08" db="EMBL/GenBank/DDBJ databases">
        <authorList>
            <person name="Liu C."/>
            <person name="Sun Q."/>
        </authorList>
    </citation>
    <scope>NUCLEOTIDE SEQUENCE [LARGE SCALE GENOMIC DNA]</scope>
    <source>
        <strain evidence="2 3">NSJ-4</strain>
    </source>
</reference>
<feature type="coiled-coil region" evidence="1">
    <location>
        <begin position="1"/>
        <end position="28"/>
    </location>
</feature>
<organism evidence="2 3">
    <name type="scientific">Wujia chipingensis</name>
    <dbReference type="NCBI Taxonomy" id="2763670"/>
    <lineage>
        <taxon>Bacteria</taxon>
        <taxon>Bacillati</taxon>
        <taxon>Bacillota</taxon>
        <taxon>Clostridia</taxon>
        <taxon>Lachnospirales</taxon>
        <taxon>Lachnospiraceae</taxon>
        <taxon>Wujia</taxon>
    </lineage>
</organism>
<dbReference type="RefSeq" id="WP_021984898.1">
    <property type="nucleotide sequence ID" value="NZ_CP060632.1"/>
</dbReference>
<keyword evidence="3" id="KW-1185">Reference proteome</keyword>
<dbReference type="Proteomes" id="UP000515819">
    <property type="component" value="Chromosome"/>
</dbReference>
<keyword evidence="1" id="KW-0175">Coiled coil</keyword>
<dbReference type="Pfam" id="PF05973">
    <property type="entry name" value="Gp49"/>
    <property type="match status" value="1"/>
</dbReference>
<sequence>MELEQLLIEELEETISSVKKEFRKAVDEAWRENAPWQRYQKKLIADLAVLEQEKDRAIDLPQFEKLTGFDKLYSIRHPESRKNVRVLYTIEDDTIILLTAFLEKNAGDYQRAIEIAQKRLKWLFS</sequence>
<dbReference type="AlphaFoldDB" id="A0A7G9FMS5"/>
<accession>A0A7G9FMS5</accession>
<dbReference type="KEGG" id="wcp:H9Q76_00670"/>
<evidence type="ECO:0000313" key="2">
    <source>
        <dbReference type="EMBL" id="QNL99856.1"/>
    </source>
</evidence>
<dbReference type="SUPFAM" id="SSF143011">
    <property type="entry name" value="RelE-like"/>
    <property type="match status" value="1"/>
</dbReference>
<name>A0A7G9FMS5_9FIRM</name>
<evidence type="ECO:0000313" key="3">
    <source>
        <dbReference type="Proteomes" id="UP000515819"/>
    </source>
</evidence>
<proteinExistence type="predicted"/>